<protein>
    <submittedName>
        <fullName evidence="10">Carbohydrate ABC transporter membrane protein 2 (CUT1 family)</fullName>
    </submittedName>
</protein>
<dbReference type="EMBL" id="RBXT01000001">
    <property type="protein sequence ID" value="RKT76763.1"/>
    <property type="molecule type" value="Genomic_DNA"/>
</dbReference>
<dbReference type="InterPro" id="IPR035906">
    <property type="entry name" value="MetI-like_sf"/>
</dbReference>
<keyword evidence="2 7" id="KW-0813">Transport</keyword>
<accession>A0A495XWC5</accession>
<feature type="transmembrane region" description="Helical" evidence="7">
    <location>
        <begin position="109"/>
        <end position="133"/>
    </location>
</feature>
<feature type="transmembrane region" description="Helical" evidence="7">
    <location>
        <begin position="182"/>
        <end position="200"/>
    </location>
</feature>
<keyword evidence="6 7" id="KW-0472">Membrane</keyword>
<dbReference type="GO" id="GO:0005886">
    <property type="term" value="C:plasma membrane"/>
    <property type="evidence" value="ECO:0007669"/>
    <property type="project" value="UniProtKB-SubCell"/>
</dbReference>
<proteinExistence type="inferred from homology"/>
<dbReference type="SUPFAM" id="SSF161098">
    <property type="entry name" value="MetI-like"/>
    <property type="match status" value="1"/>
</dbReference>
<evidence type="ECO:0000313" key="11">
    <source>
        <dbReference type="Proteomes" id="UP000278440"/>
    </source>
</evidence>
<feature type="transmembrane region" description="Helical" evidence="7">
    <location>
        <begin position="48"/>
        <end position="70"/>
    </location>
</feature>
<keyword evidence="3" id="KW-1003">Cell membrane</keyword>
<evidence type="ECO:0000256" key="5">
    <source>
        <dbReference type="ARBA" id="ARBA00022989"/>
    </source>
</evidence>
<evidence type="ECO:0000256" key="1">
    <source>
        <dbReference type="ARBA" id="ARBA00004651"/>
    </source>
</evidence>
<name>A0A495XWC5_9MICO</name>
<keyword evidence="5 7" id="KW-1133">Transmembrane helix</keyword>
<feature type="transmembrane region" description="Helical" evidence="7">
    <location>
        <begin position="278"/>
        <end position="299"/>
    </location>
</feature>
<dbReference type="Pfam" id="PF00528">
    <property type="entry name" value="BPD_transp_1"/>
    <property type="match status" value="1"/>
</dbReference>
<gene>
    <name evidence="10" type="ORF">DFJ68_0162</name>
</gene>
<dbReference type="InterPro" id="IPR000515">
    <property type="entry name" value="MetI-like"/>
</dbReference>
<organism evidence="10 11">
    <name type="scientific">Terracoccus luteus</name>
    <dbReference type="NCBI Taxonomy" id="53356"/>
    <lineage>
        <taxon>Bacteria</taxon>
        <taxon>Bacillati</taxon>
        <taxon>Actinomycetota</taxon>
        <taxon>Actinomycetes</taxon>
        <taxon>Micrococcales</taxon>
        <taxon>Intrasporangiaceae</taxon>
        <taxon>Terracoccus</taxon>
    </lineage>
</organism>
<evidence type="ECO:0000259" key="9">
    <source>
        <dbReference type="PROSITE" id="PS50928"/>
    </source>
</evidence>
<feature type="domain" description="ABC transmembrane type-1" evidence="9">
    <location>
        <begin position="110"/>
        <end position="299"/>
    </location>
</feature>
<dbReference type="PANTHER" id="PTHR43744:SF8">
    <property type="entry name" value="SN-GLYCEROL-3-PHOSPHATE TRANSPORT SYSTEM PERMEASE PROTEIN UGPE"/>
    <property type="match status" value="1"/>
</dbReference>
<comment type="subcellular location">
    <subcellularLocation>
        <location evidence="1 7">Cell membrane</location>
        <topology evidence="1 7">Multi-pass membrane protein</topology>
    </subcellularLocation>
</comment>
<keyword evidence="4 7" id="KW-0812">Transmembrane</keyword>
<evidence type="ECO:0000256" key="8">
    <source>
        <dbReference type="SAM" id="MobiDB-lite"/>
    </source>
</evidence>
<dbReference type="AlphaFoldDB" id="A0A495XWC5"/>
<evidence type="ECO:0000313" key="10">
    <source>
        <dbReference type="EMBL" id="RKT76763.1"/>
    </source>
</evidence>
<dbReference type="OrthoDB" id="2063054at2"/>
<evidence type="ECO:0000256" key="6">
    <source>
        <dbReference type="ARBA" id="ARBA00023136"/>
    </source>
</evidence>
<comment type="similarity">
    <text evidence="7">Belongs to the binding-protein-dependent transport system permease family.</text>
</comment>
<dbReference type="GO" id="GO:0055085">
    <property type="term" value="P:transmembrane transport"/>
    <property type="evidence" value="ECO:0007669"/>
    <property type="project" value="InterPro"/>
</dbReference>
<dbReference type="CDD" id="cd06261">
    <property type="entry name" value="TM_PBP2"/>
    <property type="match status" value="1"/>
</dbReference>
<feature type="region of interest" description="Disordered" evidence="8">
    <location>
        <begin position="1"/>
        <end position="28"/>
    </location>
</feature>
<dbReference type="Gene3D" id="1.10.3720.10">
    <property type="entry name" value="MetI-like"/>
    <property type="match status" value="1"/>
</dbReference>
<evidence type="ECO:0000256" key="7">
    <source>
        <dbReference type="RuleBase" id="RU363032"/>
    </source>
</evidence>
<evidence type="ECO:0000256" key="4">
    <source>
        <dbReference type="ARBA" id="ARBA00022692"/>
    </source>
</evidence>
<comment type="caution">
    <text evidence="10">The sequence shown here is derived from an EMBL/GenBank/DDBJ whole genome shotgun (WGS) entry which is preliminary data.</text>
</comment>
<reference evidence="10 11" key="1">
    <citation type="submission" date="2018-10" db="EMBL/GenBank/DDBJ databases">
        <title>Sequencing the genomes of 1000 actinobacteria strains.</title>
        <authorList>
            <person name="Klenk H.-P."/>
        </authorList>
    </citation>
    <scope>NUCLEOTIDE SEQUENCE [LARGE SCALE GENOMIC DNA]</scope>
    <source>
        <strain evidence="10 11">DSM 44267</strain>
    </source>
</reference>
<keyword evidence="11" id="KW-1185">Reference proteome</keyword>
<sequence>MSTQLTGIPAEAARRPSTPGADPEHDCDQDLRGIRAVEREERPGRRNVVTRLVIALAITAVLMFPMYWMLRTSVASTDELSTLPVSLWPQEWLWQNYIQPWSQYPFARWLGNSVVIAVSSVVLTLVINVMAGYAFAKLRFPGRTVLFLMIISTLMVPVQVIMVPQFQIVIDLNLLNTTWGVVLPRLAEAFGLFMARQFFLAFPDELLEAAKIDGAGHFRTFWSIVLPLSKPLVASLIIFTFMWRWNEFVWPLIVLDDPNAYTLPVGLQFLISQFSSNFGPLLAMSFLSIVPMLIVFAVFQRYFVEGVARAGLK</sequence>
<evidence type="ECO:0000256" key="2">
    <source>
        <dbReference type="ARBA" id="ARBA00022448"/>
    </source>
</evidence>
<evidence type="ECO:0000256" key="3">
    <source>
        <dbReference type="ARBA" id="ARBA00022475"/>
    </source>
</evidence>
<dbReference type="PROSITE" id="PS50928">
    <property type="entry name" value="ABC_TM1"/>
    <property type="match status" value="1"/>
</dbReference>
<dbReference type="RefSeq" id="WP_121030228.1">
    <property type="nucleotide sequence ID" value="NZ_RBXT01000001.1"/>
</dbReference>
<feature type="transmembrane region" description="Helical" evidence="7">
    <location>
        <begin position="145"/>
        <end position="170"/>
    </location>
</feature>
<dbReference type="PANTHER" id="PTHR43744">
    <property type="entry name" value="ABC TRANSPORTER PERMEASE PROTEIN MG189-RELATED-RELATED"/>
    <property type="match status" value="1"/>
</dbReference>
<dbReference type="Proteomes" id="UP000278440">
    <property type="component" value="Unassembled WGS sequence"/>
</dbReference>
<feature type="transmembrane region" description="Helical" evidence="7">
    <location>
        <begin position="221"/>
        <end position="243"/>
    </location>
</feature>